<dbReference type="RefSeq" id="WP_105856417.1">
    <property type="nucleotide sequence ID" value="NZ_PVHK01000035.1"/>
</dbReference>
<evidence type="ECO:0000313" key="2">
    <source>
        <dbReference type="Proteomes" id="UP000237632"/>
    </source>
</evidence>
<evidence type="ECO:0000313" key="1">
    <source>
        <dbReference type="EMBL" id="PRH43371.1"/>
    </source>
</evidence>
<dbReference type="EMBL" id="PVHK01000035">
    <property type="protein sequence ID" value="PRH43371.1"/>
    <property type="molecule type" value="Genomic_DNA"/>
</dbReference>
<dbReference type="AlphaFoldDB" id="A0AA44Y348"/>
<organism evidence="1 2">
    <name type="scientific">Burkholderia vietnamiensis</name>
    <dbReference type="NCBI Taxonomy" id="60552"/>
    <lineage>
        <taxon>Bacteria</taxon>
        <taxon>Pseudomonadati</taxon>
        <taxon>Pseudomonadota</taxon>
        <taxon>Betaproteobacteria</taxon>
        <taxon>Burkholderiales</taxon>
        <taxon>Burkholderiaceae</taxon>
        <taxon>Burkholderia</taxon>
        <taxon>Burkholderia cepacia complex</taxon>
    </lineage>
</organism>
<accession>A0AA44Y348</accession>
<proteinExistence type="predicted"/>
<sequence>MNHNYVDFDPNGADDEVRAKQRDHMNEIKHTPGPWRIVEREVLEDGSVYPRHIVGGKRELQVCLLEGSETASLAIKEPDGIWGRNGNGNLICAAPDMATILEMLAAEADAGTVMIPSALRLTIDAALIKA</sequence>
<comment type="caution">
    <text evidence="1">The sequence shown here is derived from an EMBL/GenBank/DDBJ whole genome shotgun (WGS) entry which is preliminary data.</text>
</comment>
<gene>
    <name evidence="1" type="ORF">C6T65_05255</name>
</gene>
<dbReference type="Proteomes" id="UP000237632">
    <property type="component" value="Unassembled WGS sequence"/>
</dbReference>
<reference evidence="1 2" key="1">
    <citation type="submission" date="2018-03" db="EMBL/GenBank/DDBJ databases">
        <authorList>
            <person name="Nguyen K."/>
            <person name="Fouts D."/>
            <person name="Sutton G."/>
        </authorList>
    </citation>
    <scope>NUCLEOTIDE SEQUENCE [LARGE SCALE GENOMIC DNA]</scope>
    <source>
        <strain evidence="1 2">AU3578</strain>
    </source>
</reference>
<protein>
    <submittedName>
        <fullName evidence="1">Uncharacterized protein</fullName>
    </submittedName>
</protein>
<feature type="non-terminal residue" evidence="1">
    <location>
        <position position="130"/>
    </location>
</feature>
<name>A0AA44Y348_BURVI</name>